<dbReference type="EMBL" id="CP036316">
    <property type="protein sequence ID" value="QDT65198.1"/>
    <property type="molecule type" value="Genomic_DNA"/>
</dbReference>
<evidence type="ECO:0000259" key="8">
    <source>
        <dbReference type="PROSITE" id="PS50893"/>
    </source>
</evidence>
<comment type="subcellular location">
    <subcellularLocation>
        <location evidence="1">Cell membrane</location>
        <topology evidence="1">Peripheral membrane protein</topology>
    </subcellularLocation>
</comment>
<dbReference type="SUPFAM" id="SSF52540">
    <property type="entry name" value="P-loop containing nucleoside triphosphate hydrolases"/>
    <property type="match status" value="1"/>
</dbReference>
<evidence type="ECO:0000256" key="7">
    <source>
        <dbReference type="SAM" id="MobiDB-lite"/>
    </source>
</evidence>
<dbReference type="PANTHER" id="PTHR42788">
    <property type="entry name" value="TAURINE IMPORT ATP-BINDING PROTEIN-RELATED"/>
    <property type="match status" value="1"/>
</dbReference>
<dbReference type="SMART" id="SM00382">
    <property type="entry name" value="AAA"/>
    <property type="match status" value="1"/>
</dbReference>
<keyword evidence="9" id="KW-0378">Hydrolase</keyword>
<keyword evidence="6" id="KW-0472">Membrane</keyword>
<dbReference type="InterPro" id="IPR027417">
    <property type="entry name" value="P-loop_NTPase"/>
</dbReference>
<evidence type="ECO:0000256" key="5">
    <source>
        <dbReference type="ARBA" id="ARBA00022840"/>
    </source>
</evidence>
<evidence type="ECO:0000256" key="1">
    <source>
        <dbReference type="ARBA" id="ARBA00004202"/>
    </source>
</evidence>
<accession>A0A517T9Z7</accession>
<evidence type="ECO:0000313" key="10">
    <source>
        <dbReference type="Proteomes" id="UP000319976"/>
    </source>
</evidence>
<dbReference type="OrthoDB" id="2151853at2"/>
<dbReference type="CDD" id="cd03293">
    <property type="entry name" value="ABC_NrtD_SsuB_transporters"/>
    <property type="match status" value="1"/>
</dbReference>
<dbReference type="Proteomes" id="UP000319976">
    <property type="component" value="Chromosome"/>
</dbReference>
<dbReference type="Gene3D" id="3.40.50.300">
    <property type="entry name" value="P-loop containing nucleotide triphosphate hydrolases"/>
    <property type="match status" value="1"/>
</dbReference>
<proteinExistence type="predicted"/>
<dbReference type="EC" id="3.6.3.-" evidence="9"/>
<keyword evidence="4" id="KW-0547">Nucleotide-binding</keyword>
<feature type="domain" description="ABC transporter" evidence="8">
    <location>
        <begin position="38"/>
        <end position="269"/>
    </location>
</feature>
<keyword evidence="3" id="KW-1003">Cell membrane</keyword>
<protein>
    <submittedName>
        <fullName evidence="9">Bicarbonate transport ATP-binding protein CmpD</fullName>
        <ecNumber evidence="9">3.6.3.-</ecNumber>
    </submittedName>
</protein>
<dbReference type="InterPro" id="IPR050166">
    <property type="entry name" value="ABC_transporter_ATP-bind"/>
</dbReference>
<keyword evidence="5 9" id="KW-0067">ATP-binding</keyword>
<evidence type="ECO:0000256" key="3">
    <source>
        <dbReference type="ARBA" id="ARBA00022475"/>
    </source>
</evidence>
<organism evidence="9 10">
    <name type="scientific">Calycomorphotria hydatis</name>
    <dbReference type="NCBI Taxonomy" id="2528027"/>
    <lineage>
        <taxon>Bacteria</taxon>
        <taxon>Pseudomonadati</taxon>
        <taxon>Planctomycetota</taxon>
        <taxon>Planctomycetia</taxon>
        <taxon>Planctomycetales</taxon>
        <taxon>Planctomycetaceae</taxon>
        <taxon>Calycomorphotria</taxon>
    </lineage>
</organism>
<dbReference type="GO" id="GO:0005524">
    <property type="term" value="F:ATP binding"/>
    <property type="evidence" value="ECO:0007669"/>
    <property type="project" value="UniProtKB-KW"/>
</dbReference>
<dbReference type="PROSITE" id="PS50893">
    <property type="entry name" value="ABC_TRANSPORTER_2"/>
    <property type="match status" value="1"/>
</dbReference>
<dbReference type="GO" id="GO:0015112">
    <property type="term" value="F:nitrate transmembrane transporter activity"/>
    <property type="evidence" value="ECO:0007669"/>
    <property type="project" value="InterPro"/>
</dbReference>
<reference evidence="9 10" key="1">
    <citation type="submission" date="2019-02" db="EMBL/GenBank/DDBJ databases">
        <title>Deep-cultivation of Planctomycetes and their phenomic and genomic characterization uncovers novel biology.</title>
        <authorList>
            <person name="Wiegand S."/>
            <person name="Jogler M."/>
            <person name="Boedeker C."/>
            <person name="Pinto D."/>
            <person name="Vollmers J."/>
            <person name="Rivas-Marin E."/>
            <person name="Kohn T."/>
            <person name="Peeters S.H."/>
            <person name="Heuer A."/>
            <person name="Rast P."/>
            <person name="Oberbeckmann S."/>
            <person name="Bunk B."/>
            <person name="Jeske O."/>
            <person name="Meyerdierks A."/>
            <person name="Storesund J.E."/>
            <person name="Kallscheuer N."/>
            <person name="Luecker S."/>
            <person name="Lage O.M."/>
            <person name="Pohl T."/>
            <person name="Merkel B.J."/>
            <person name="Hornburger P."/>
            <person name="Mueller R.-W."/>
            <person name="Bruemmer F."/>
            <person name="Labrenz M."/>
            <person name="Spormann A.M."/>
            <person name="Op den Camp H."/>
            <person name="Overmann J."/>
            <person name="Amann R."/>
            <person name="Jetten M.S.M."/>
            <person name="Mascher T."/>
            <person name="Medema M.H."/>
            <person name="Devos D.P."/>
            <person name="Kaster A.-K."/>
            <person name="Ovreas L."/>
            <person name="Rohde M."/>
            <person name="Galperin M.Y."/>
            <person name="Jogler C."/>
        </authorList>
    </citation>
    <scope>NUCLEOTIDE SEQUENCE [LARGE SCALE GENOMIC DNA]</scope>
    <source>
        <strain evidence="9 10">V22</strain>
    </source>
</reference>
<evidence type="ECO:0000256" key="2">
    <source>
        <dbReference type="ARBA" id="ARBA00022448"/>
    </source>
</evidence>
<dbReference type="RefSeq" id="WP_145263004.1">
    <property type="nucleotide sequence ID" value="NZ_CP036316.1"/>
</dbReference>
<evidence type="ECO:0000256" key="4">
    <source>
        <dbReference type="ARBA" id="ARBA00022741"/>
    </source>
</evidence>
<dbReference type="InterPro" id="IPR003593">
    <property type="entry name" value="AAA+_ATPase"/>
</dbReference>
<dbReference type="InterPro" id="IPR003439">
    <property type="entry name" value="ABC_transporter-like_ATP-bd"/>
</dbReference>
<gene>
    <name evidence="9" type="primary">cmpD_2</name>
    <name evidence="9" type="ORF">V22_24450</name>
</gene>
<feature type="region of interest" description="Disordered" evidence="7">
    <location>
        <begin position="1"/>
        <end position="30"/>
    </location>
</feature>
<sequence length="346" mass="38036">MNTATEEIETPVVSGEERVNGVTPSTKPASNEKQVVIDRLGKVYPTPDGGKAVIVADFNLKLAKGEFASIIGHSGCGKTTVLNMVAGLNPKSFGTIEIDGTEVAGPGPDRGVVFQAPCLLPWFDMLGNVMLGVDRVYPHASRKERKQLAEYYLSLVGLEGSFHKYPKELSRGMQQRVGIARALALQPKMLLLDEPFGMLDSLTRMELQDVLLGLLEGLSITTMMVTHDVDEALYLSDRVIMMTNGPAARVGRVLEVPFTRPRDRDSVLGDDSYYDLREDLISFLEEQDHRKHTPEMKQDGQDTSTYEALNATQVKINAIQDKDEASSRKTDITQAAGILGDINVER</sequence>
<dbReference type="Pfam" id="PF00005">
    <property type="entry name" value="ABC_tran"/>
    <property type="match status" value="1"/>
</dbReference>
<evidence type="ECO:0000313" key="9">
    <source>
        <dbReference type="EMBL" id="QDT65198.1"/>
    </source>
</evidence>
<dbReference type="GO" id="GO:0016887">
    <property type="term" value="F:ATP hydrolysis activity"/>
    <property type="evidence" value="ECO:0007669"/>
    <property type="project" value="InterPro"/>
</dbReference>
<dbReference type="GO" id="GO:0005886">
    <property type="term" value="C:plasma membrane"/>
    <property type="evidence" value="ECO:0007669"/>
    <property type="project" value="UniProtKB-SubCell"/>
</dbReference>
<dbReference type="AlphaFoldDB" id="A0A517T9Z7"/>
<dbReference type="NCBIfam" id="TIGR01184">
    <property type="entry name" value="ntrCD"/>
    <property type="match status" value="1"/>
</dbReference>
<name>A0A517T9Z7_9PLAN</name>
<dbReference type="InterPro" id="IPR005890">
    <property type="entry name" value="NO3_transporter_ATP-bd-like"/>
</dbReference>
<keyword evidence="2" id="KW-0813">Transport</keyword>
<keyword evidence="10" id="KW-1185">Reference proteome</keyword>
<dbReference type="KEGG" id="chya:V22_24450"/>
<evidence type="ECO:0000256" key="6">
    <source>
        <dbReference type="ARBA" id="ARBA00023136"/>
    </source>
</evidence>
<dbReference type="PANTHER" id="PTHR42788:SF7">
    <property type="entry name" value="NITRATE ABC TRANSPORTER ATP-BINDING PROTEIN"/>
    <property type="match status" value="1"/>
</dbReference>